<evidence type="ECO:0000313" key="1">
    <source>
        <dbReference type="EMBL" id="QIS21364.1"/>
    </source>
</evidence>
<reference evidence="1 2" key="1">
    <citation type="journal article" date="2019" name="ACS Chem. Biol.">
        <title>Identification and Mobilization of a Cryptic Antibiotic Biosynthesis Gene Locus from a Human-Pathogenic Nocardia Isolate.</title>
        <authorList>
            <person name="Herisse M."/>
            <person name="Ishida K."/>
            <person name="Porter J.L."/>
            <person name="Howden B."/>
            <person name="Hertweck C."/>
            <person name="Stinear T.P."/>
            <person name="Pidot S.J."/>
        </authorList>
    </citation>
    <scope>NUCLEOTIDE SEQUENCE [LARGE SCALE GENOMIC DNA]</scope>
    <source>
        <strain evidence="1 2">AUSMDU00012715</strain>
    </source>
</reference>
<dbReference type="SUPFAM" id="SSF81301">
    <property type="entry name" value="Nucleotidyltransferase"/>
    <property type="match status" value="1"/>
</dbReference>
<evidence type="ECO:0000313" key="2">
    <source>
        <dbReference type="Proteomes" id="UP000500953"/>
    </source>
</evidence>
<dbReference type="EMBL" id="CP046173">
    <property type="protein sequence ID" value="QIS21364.1"/>
    <property type="molecule type" value="Genomic_DNA"/>
</dbReference>
<proteinExistence type="predicted"/>
<name>A0A6G9Z7E1_9NOCA</name>
<dbReference type="InterPro" id="IPR019646">
    <property type="entry name" value="Aminoglyc_AdlTrfase"/>
</dbReference>
<dbReference type="RefSeq" id="WP_167488658.1">
    <property type="nucleotide sequence ID" value="NZ_CP046173.1"/>
</dbReference>
<evidence type="ECO:0008006" key="3">
    <source>
        <dbReference type="Google" id="ProtNLM"/>
    </source>
</evidence>
<dbReference type="Proteomes" id="UP000500953">
    <property type="component" value="Chromosome"/>
</dbReference>
<organism evidence="1 2">
    <name type="scientific">Nocardia terpenica</name>
    <dbReference type="NCBI Taxonomy" id="455432"/>
    <lineage>
        <taxon>Bacteria</taxon>
        <taxon>Bacillati</taxon>
        <taxon>Actinomycetota</taxon>
        <taxon>Actinomycetes</taxon>
        <taxon>Mycobacteriales</taxon>
        <taxon>Nocardiaceae</taxon>
        <taxon>Nocardia</taxon>
    </lineage>
</organism>
<protein>
    <recommendedName>
        <fullName evidence="3">Aminoglycoside nucleotidyltransferase</fullName>
    </recommendedName>
</protein>
<dbReference type="AlphaFoldDB" id="A0A6G9Z7E1"/>
<dbReference type="Pfam" id="PF10706">
    <property type="entry name" value="Aminoglyc_resit"/>
    <property type="match status" value="1"/>
</dbReference>
<accession>A0A6G9Z7E1</accession>
<dbReference type="Gene3D" id="3.30.460.40">
    <property type="match status" value="1"/>
</dbReference>
<sequence length="124" mass="13523">MTAESALMVISVLESHGVHACIGGGWAIDALLGEQTREHADLDIWLPAADLDPMIMAFSEAGIDRLLHWGGDRPWNFVVHDGRSLRVDLHHSDLLGDKVFQSANAPPNGCSPKAESLATVFIRW</sequence>
<gene>
    <name evidence="1" type="ORF">F6W96_26555</name>
</gene>
<dbReference type="InterPro" id="IPR043519">
    <property type="entry name" value="NT_sf"/>
</dbReference>